<keyword evidence="3" id="KW-1185">Reference proteome</keyword>
<dbReference type="SUPFAM" id="SSF48264">
    <property type="entry name" value="Cytochrome P450"/>
    <property type="match status" value="1"/>
</dbReference>
<evidence type="ECO:0000256" key="1">
    <source>
        <dbReference type="ARBA" id="ARBA00023033"/>
    </source>
</evidence>
<accession>A0AAV6TQP3</accession>
<sequence>MFCVYVAAAFPQHQEKVKEENPGSGWDPTGIRSIRNIKSMPFHSLLHTGSDEVEDHRTHERAPLHLVCSHNLWIPHSQERDRAVQFVECPPRSQLWDYPESFIPDRFITKGGKSVLRPAHFMSFSM</sequence>
<gene>
    <name evidence="2" type="ORF">JTE90_016586</name>
</gene>
<dbReference type="GO" id="GO:0016705">
    <property type="term" value="F:oxidoreductase activity, acting on paired donors, with incorporation or reduction of molecular oxygen"/>
    <property type="evidence" value="ECO:0007669"/>
    <property type="project" value="InterPro"/>
</dbReference>
<evidence type="ECO:0000313" key="3">
    <source>
        <dbReference type="Proteomes" id="UP000827092"/>
    </source>
</evidence>
<name>A0AAV6TQP3_9ARAC</name>
<dbReference type="EMBL" id="JAFNEN010001279">
    <property type="protein sequence ID" value="KAG8174235.1"/>
    <property type="molecule type" value="Genomic_DNA"/>
</dbReference>
<dbReference type="AlphaFoldDB" id="A0AAV6TQP3"/>
<dbReference type="Proteomes" id="UP000827092">
    <property type="component" value="Unassembled WGS sequence"/>
</dbReference>
<protein>
    <submittedName>
        <fullName evidence="2">Uncharacterized protein</fullName>
    </submittedName>
</protein>
<evidence type="ECO:0000313" key="2">
    <source>
        <dbReference type="EMBL" id="KAG8174235.1"/>
    </source>
</evidence>
<reference evidence="2 3" key="1">
    <citation type="journal article" date="2022" name="Nat. Ecol. Evol.">
        <title>A masculinizing supergene underlies an exaggerated male reproductive morph in a spider.</title>
        <authorList>
            <person name="Hendrickx F."/>
            <person name="De Corte Z."/>
            <person name="Sonet G."/>
            <person name="Van Belleghem S.M."/>
            <person name="Kostlbacher S."/>
            <person name="Vangestel C."/>
        </authorList>
    </citation>
    <scope>NUCLEOTIDE SEQUENCE [LARGE SCALE GENOMIC DNA]</scope>
    <source>
        <strain evidence="2">W744_W776</strain>
    </source>
</reference>
<feature type="non-terminal residue" evidence="2">
    <location>
        <position position="126"/>
    </location>
</feature>
<dbReference type="GO" id="GO:0020037">
    <property type="term" value="F:heme binding"/>
    <property type="evidence" value="ECO:0007669"/>
    <property type="project" value="InterPro"/>
</dbReference>
<dbReference type="InterPro" id="IPR036396">
    <property type="entry name" value="Cyt_P450_sf"/>
</dbReference>
<comment type="caution">
    <text evidence="2">The sequence shown here is derived from an EMBL/GenBank/DDBJ whole genome shotgun (WGS) entry which is preliminary data.</text>
</comment>
<dbReference type="GO" id="GO:0005506">
    <property type="term" value="F:iron ion binding"/>
    <property type="evidence" value="ECO:0007669"/>
    <property type="project" value="InterPro"/>
</dbReference>
<keyword evidence="1" id="KW-0503">Monooxygenase</keyword>
<dbReference type="GO" id="GO:0004497">
    <property type="term" value="F:monooxygenase activity"/>
    <property type="evidence" value="ECO:0007669"/>
    <property type="project" value="UniProtKB-KW"/>
</dbReference>
<organism evidence="2 3">
    <name type="scientific">Oedothorax gibbosus</name>
    <dbReference type="NCBI Taxonomy" id="931172"/>
    <lineage>
        <taxon>Eukaryota</taxon>
        <taxon>Metazoa</taxon>
        <taxon>Ecdysozoa</taxon>
        <taxon>Arthropoda</taxon>
        <taxon>Chelicerata</taxon>
        <taxon>Arachnida</taxon>
        <taxon>Araneae</taxon>
        <taxon>Araneomorphae</taxon>
        <taxon>Entelegynae</taxon>
        <taxon>Araneoidea</taxon>
        <taxon>Linyphiidae</taxon>
        <taxon>Erigoninae</taxon>
        <taxon>Oedothorax</taxon>
    </lineage>
</organism>
<keyword evidence="1" id="KW-0560">Oxidoreductase</keyword>
<proteinExistence type="predicted"/>